<feature type="non-terminal residue" evidence="1">
    <location>
        <position position="209"/>
    </location>
</feature>
<evidence type="ECO:0000313" key="1">
    <source>
        <dbReference type="EMBL" id="GAG15463.1"/>
    </source>
</evidence>
<dbReference type="AlphaFoldDB" id="X0VSQ6"/>
<protein>
    <submittedName>
        <fullName evidence="1">Uncharacterized protein</fullName>
    </submittedName>
</protein>
<dbReference type="Gene3D" id="3.40.50.300">
    <property type="entry name" value="P-loop containing nucleotide triphosphate hydrolases"/>
    <property type="match status" value="1"/>
</dbReference>
<dbReference type="Pfam" id="PF13469">
    <property type="entry name" value="Sulfotransfer_3"/>
    <property type="match status" value="1"/>
</dbReference>
<reference evidence="1" key="1">
    <citation type="journal article" date="2014" name="Front. Microbiol.">
        <title>High frequency of phylogenetically diverse reductive dehalogenase-homologous genes in deep subseafloor sedimentary metagenomes.</title>
        <authorList>
            <person name="Kawai M."/>
            <person name="Futagami T."/>
            <person name="Toyoda A."/>
            <person name="Takaki Y."/>
            <person name="Nishi S."/>
            <person name="Hori S."/>
            <person name="Arai W."/>
            <person name="Tsubouchi T."/>
            <person name="Morono Y."/>
            <person name="Uchiyama I."/>
            <person name="Ito T."/>
            <person name="Fujiyama A."/>
            <person name="Inagaki F."/>
            <person name="Takami H."/>
        </authorList>
    </citation>
    <scope>NUCLEOTIDE SEQUENCE</scope>
    <source>
        <strain evidence="1">Expedition CK06-06</strain>
    </source>
</reference>
<comment type="caution">
    <text evidence="1">The sequence shown here is derived from an EMBL/GenBank/DDBJ whole genome shotgun (WGS) entry which is preliminary data.</text>
</comment>
<proteinExistence type="predicted"/>
<accession>X0VSQ6</accession>
<name>X0VSQ6_9ZZZZ</name>
<dbReference type="InterPro" id="IPR027417">
    <property type="entry name" value="P-loop_NTPase"/>
</dbReference>
<dbReference type="SUPFAM" id="SSF52540">
    <property type="entry name" value="P-loop containing nucleoside triphosphate hydrolases"/>
    <property type="match status" value="1"/>
</dbReference>
<organism evidence="1">
    <name type="scientific">marine sediment metagenome</name>
    <dbReference type="NCBI Taxonomy" id="412755"/>
    <lineage>
        <taxon>unclassified sequences</taxon>
        <taxon>metagenomes</taxon>
        <taxon>ecological metagenomes</taxon>
    </lineage>
</organism>
<sequence>MIFPERQAKSPYSFFILRGFPRSGTNWLSNLLNLHPEIFVNGEFAFSYLDIRAVTDNWRSILSSEEYKDKTIAHYHEFVRNVLMIGVDLKPTARVLGDRTPQPLESFLPGAKALWVHRDPRDVIVSWTYHRFNMINKGNLDDFPGFEYLGDQFEKYSKDVRYFQSRPQELLSSRGWLETFCERWTRHQETSFKFTETHPDVYRVSYESL</sequence>
<gene>
    <name evidence="1" type="ORF">S01H1_56029</name>
</gene>
<dbReference type="EMBL" id="BARS01036452">
    <property type="protein sequence ID" value="GAG15463.1"/>
    <property type="molecule type" value="Genomic_DNA"/>
</dbReference>